<dbReference type="STRING" id="1380566.A0A179FKG8"/>
<evidence type="ECO:0000313" key="4">
    <source>
        <dbReference type="EMBL" id="OAQ65838.1"/>
    </source>
</evidence>
<reference evidence="4 5" key="1">
    <citation type="journal article" date="2016" name="PLoS Pathog.">
        <title>Biosynthesis of antibiotic leucinostatins in bio-control fungus Purpureocillium lilacinum and their inhibition on phytophthora revealed by genome mining.</title>
        <authorList>
            <person name="Wang G."/>
            <person name="Liu Z."/>
            <person name="Lin R."/>
            <person name="Li E."/>
            <person name="Mao Z."/>
            <person name="Ling J."/>
            <person name="Yang Y."/>
            <person name="Yin W.B."/>
            <person name="Xie B."/>
        </authorList>
    </citation>
    <scope>NUCLEOTIDE SEQUENCE [LARGE SCALE GENOMIC DNA]</scope>
    <source>
        <strain evidence="4">170</strain>
    </source>
</reference>
<feature type="domain" description="DUF7735" evidence="3">
    <location>
        <begin position="56"/>
        <end position="91"/>
    </location>
</feature>
<name>A0A179FKG8_METCM</name>
<keyword evidence="5" id="KW-1185">Reference proteome</keyword>
<feature type="compositionally biased region" description="Low complexity" evidence="1">
    <location>
        <begin position="117"/>
        <end position="130"/>
    </location>
</feature>
<sequence length="158" mass="15683">MQTKVILAALAGTTFASQLQPRQTDIGAATACLSLLGSMPTPPPALTQEFIKNPPKDYCSITVPASLSSDWSSYTSAAASWIKEHSSDLAKCPGADQIKSKSPVDCKAANGGGSQTTGGSDATNTGSGAAASKTGAAARETGMAFAAVAAAGFALAAL</sequence>
<dbReference type="InterPro" id="IPR056637">
    <property type="entry name" value="DUF7735"/>
</dbReference>
<dbReference type="GeneID" id="28856008"/>
<accession>A0A179FKG8</accession>
<keyword evidence="2" id="KW-0732">Signal</keyword>
<proteinExistence type="predicted"/>
<feature type="chain" id="PRO_5008101811" description="DUF7735 domain-containing protein" evidence="2">
    <location>
        <begin position="17"/>
        <end position="158"/>
    </location>
</feature>
<dbReference type="Proteomes" id="UP000078397">
    <property type="component" value="Unassembled WGS sequence"/>
</dbReference>
<evidence type="ECO:0000256" key="1">
    <source>
        <dbReference type="SAM" id="MobiDB-lite"/>
    </source>
</evidence>
<comment type="caution">
    <text evidence="4">The sequence shown here is derived from an EMBL/GenBank/DDBJ whole genome shotgun (WGS) entry which is preliminary data.</text>
</comment>
<feature type="region of interest" description="Disordered" evidence="1">
    <location>
        <begin position="106"/>
        <end position="130"/>
    </location>
</feature>
<dbReference type="Pfam" id="PF24870">
    <property type="entry name" value="DUF7735"/>
    <property type="match status" value="1"/>
</dbReference>
<evidence type="ECO:0000313" key="5">
    <source>
        <dbReference type="Proteomes" id="UP000078397"/>
    </source>
</evidence>
<dbReference type="KEGG" id="pchm:VFPPC_14245"/>
<dbReference type="EMBL" id="LSBJ02000004">
    <property type="protein sequence ID" value="OAQ65838.1"/>
    <property type="molecule type" value="Genomic_DNA"/>
</dbReference>
<feature type="signal peptide" evidence="2">
    <location>
        <begin position="1"/>
        <end position="16"/>
    </location>
</feature>
<gene>
    <name evidence="4" type="ORF">VFPPC_14245</name>
</gene>
<protein>
    <recommendedName>
        <fullName evidence="3">DUF7735 domain-containing protein</fullName>
    </recommendedName>
</protein>
<evidence type="ECO:0000259" key="3">
    <source>
        <dbReference type="Pfam" id="PF24870"/>
    </source>
</evidence>
<dbReference type="RefSeq" id="XP_018142925.1">
    <property type="nucleotide sequence ID" value="XM_018292014.1"/>
</dbReference>
<organism evidence="4 5">
    <name type="scientific">Pochonia chlamydosporia 170</name>
    <dbReference type="NCBI Taxonomy" id="1380566"/>
    <lineage>
        <taxon>Eukaryota</taxon>
        <taxon>Fungi</taxon>
        <taxon>Dikarya</taxon>
        <taxon>Ascomycota</taxon>
        <taxon>Pezizomycotina</taxon>
        <taxon>Sordariomycetes</taxon>
        <taxon>Hypocreomycetidae</taxon>
        <taxon>Hypocreales</taxon>
        <taxon>Clavicipitaceae</taxon>
        <taxon>Pochonia</taxon>
    </lineage>
</organism>
<dbReference type="AlphaFoldDB" id="A0A179FKG8"/>
<evidence type="ECO:0000256" key="2">
    <source>
        <dbReference type="SAM" id="SignalP"/>
    </source>
</evidence>
<dbReference type="OrthoDB" id="3561078at2759"/>